<dbReference type="EMBL" id="AP025739">
    <property type="protein sequence ID" value="BDI30409.1"/>
    <property type="molecule type" value="Genomic_DNA"/>
</dbReference>
<dbReference type="Proteomes" id="UP000287394">
    <property type="component" value="Chromosome"/>
</dbReference>
<dbReference type="PROSITE" id="PS51340">
    <property type="entry name" value="MOSC"/>
    <property type="match status" value="1"/>
</dbReference>
<accession>A0A402CVH9</accession>
<reference evidence="1 2" key="1">
    <citation type="journal article" date="2019" name="Int. J. Syst. Evol. Microbiol.">
        <title>Capsulimonas corticalis gen. nov., sp. nov., an aerobic capsulated bacterium, of a novel bacterial order, Capsulimonadales ord. nov., of the class Armatimonadia of the phylum Armatimonadetes.</title>
        <authorList>
            <person name="Li J."/>
            <person name="Kudo C."/>
            <person name="Tonouchi A."/>
        </authorList>
    </citation>
    <scope>NUCLEOTIDE SEQUENCE [LARGE SCALE GENOMIC DNA]</scope>
    <source>
        <strain evidence="1 2">AX-7</strain>
    </source>
</reference>
<dbReference type="SUPFAM" id="SSF141673">
    <property type="entry name" value="MOSC N-terminal domain-like"/>
    <property type="match status" value="1"/>
</dbReference>
<dbReference type="RefSeq" id="WP_119321367.1">
    <property type="nucleotide sequence ID" value="NZ_AP025739.1"/>
</dbReference>
<dbReference type="Pfam" id="PF03473">
    <property type="entry name" value="MOSC"/>
    <property type="match status" value="1"/>
</dbReference>
<organism evidence="1 2">
    <name type="scientific">Capsulimonas corticalis</name>
    <dbReference type="NCBI Taxonomy" id="2219043"/>
    <lineage>
        <taxon>Bacteria</taxon>
        <taxon>Bacillati</taxon>
        <taxon>Armatimonadota</taxon>
        <taxon>Armatimonadia</taxon>
        <taxon>Capsulimonadales</taxon>
        <taxon>Capsulimonadaceae</taxon>
        <taxon>Capsulimonas</taxon>
    </lineage>
</organism>
<sequence length="258" mass="28989">MPYLARILLYPIKSLDPMEVTEATILPTGALRHDREFGIFDAEEKFVNGKRSPRVHGLTAAFHPTTGELRIAIRSTGESRCFQWPDDCAAMDAWLSDYFDQPVSLRRDAGGGFPDDKNALGPTVISTATLEEVASWFPGLSVESARVRFRANLEIGGVPPFWEDQLFGDPETIVPFQIGDVLFHGINPCQRCVVPPRDPQTGEAIPEFSQTFRERREATLPAWANRARFNHFYRLAINTRAPESETGKTIRIDDSIRL</sequence>
<dbReference type="InterPro" id="IPR005302">
    <property type="entry name" value="MoCF_Sase_C"/>
</dbReference>
<keyword evidence="2" id="KW-1185">Reference proteome</keyword>
<proteinExistence type="predicted"/>
<dbReference type="AlphaFoldDB" id="A0A402CVH9"/>
<evidence type="ECO:0000313" key="2">
    <source>
        <dbReference type="Proteomes" id="UP000287394"/>
    </source>
</evidence>
<dbReference type="KEGG" id="ccot:CCAX7_24600"/>
<dbReference type="InterPro" id="IPR005303">
    <property type="entry name" value="MOCOS_middle"/>
</dbReference>
<dbReference type="GO" id="GO:0030151">
    <property type="term" value="F:molybdenum ion binding"/>
    <property type="evidence" value="ECO:0007669"/>
    <property type="project" value="InterPro"/>
</dbReference>
<dbReference type="GO" id="GO:0030170">
    <property type="term" value="F:pyridoxal phosphate binding"/>
    <property type="evidence" value="ECO:0007669"/>
    <property type="project" value="InterPro"/>
</dbReference>
<dbReference type="Pfam" id="PF03476">
    <property type="entry name" value="MOSC_N"/>
    <property type="match status" value="1"/>
</dbReference>
<protein>
    <submittedName>
        <fullName evidence="1">Molybdenum cofactor biosynthesis protein</fullName>
    </submittedName>
</protein>
<dbReference type="GO" id="GO:0003824">
    <property type="term" value="F:catalytic activity"/>
    <property type="evidence" value="ECO:0007669"/>
    <property type="project" value="InterPro"/>
</dbReference>
<evidence type="ECO:0000313" key="1">
    <source>
        <dbReference type="EMBL" id="BDI30409.1"/>
    </source>
</evidence>
<name>A0A402CVH9_9BACT</name>
<dbReference type="OrthoDB" id="581532at2"/>
<gene>
    <name evidence="1" type="ORF">CCAX7_24600</name>
</gene>